<protein>
    <submittedName>
        <fullName evidence="1">Uncharacterized protein</fullName>
    </submittedName>
</protein>
<dbReference type="Proteomes" id="UP000241680">
    <property type="component" value="Segment"/>
</dbReference>
<accession>A0A2D0YXT5</accession>
<name>A0A2D0YXT5_9CAUD</name>
<organism evidence="1 2">
    <name type="scientific">Vibrio phage JSF12</name>
    <dbReference type="NCBI Taxonomy" id="1983595"/>
    <lineage>
        <taxon>Viruses</taxon>
        <taxon>Duplodnaviria</taxon>
        <taxon>Heunggongvirae</taxon>
        <taxon>Uroviricota</taxon>
        <taxon>Caudoviricetes</taxon>
        <taxon>Demerecviridae</taxon>
        <taxon>Ermolyevavirinae</taxon>
        <taxon>Jesfedecavirus</taxon>
        <taxon>Jesfedecavirus JSF12</taxon>
    </lineage>
</organism>
<dbReference type="GeneID" id="54984984"/>
<keyword evidence="2" id="KW-1185">Reference proteome</keyword>
<proteinExistence type="predicted"/>
<evidence type="ECO:0000313" key="1">
    <source>
        <dbReference type="EMBL" id="ASV43544.1"/>
    </source>
</evidence>
<reference evidence="1 2" key="1">
    <citation type="journal article" date="2017" name="Sci. Rep.">
        <title>Analysis of the CRISPR-Cas system in bacteriophages active on epidemic strains of Vibrio cholerae in Bangladesh.</title>
        <authorList>
            <person name="Naser I.B."/>
            <person name="Hoque M.M."/>
            <person name="Nahid M.A."/>
            <person name="Tareq T.M."/>
            <person name="Rocky M.K."/>
            <person name="Faruque S.M."/>
        </authorList>
    </citation>
    <scope>NUCLEOTIDE SEQUENCE [LARGE SCALE GENOMIC DNA]</scope>
</reference>
<evidence type="ECO:0000313" key="2">
    <source>
        <dbReference type="Proteomes" id="UP000241680"/>
    </source>
</evidence>
<dbReference type="EMBL" id="KY883655">
    <property type="protein sequence ID" value="ASV43544.1"/>
    <property type="molecule type" value="Genomic_DNA"/>
</dbReference>
<dbReference type="KEGG" id="vg:54984984"/>
<sequence>MPISRSTQSAKTQIDTLVHVFAAGDGGPSLVKFRTNYLHLEKMADAGDDSAK</sequence>
<dbReference type="RefSeq" id="YP_009794709.1">
    <property type="nucleotide sequence ID" value="NC_047882.1"/>
</dbReference>